<feature type="transmembrane region" description="Helical" evidence="2">
    <location>
        <begin position="305"/>
        <end position="326"/>
    </location>
</feature>
<comment type="caution">
    <text evidence="3">The sequence shown here is derived from an EMBL/GenBank/DDBJ whole genome shotgun (WGS) entry which is preliminary data.</text>
</comment>
<dbReference type="Proteomes" id="UP001551695">
    <property type="component" value="Unassembled WGS sequence"/>
</dbReference>
<evidence type="ECO:0000313" key="3">
    <source>
        <dbReference type="EMBL" id="MEV0712297.1"/>
    </source>
</evidence>
<feature type="transmembrane region" description="Helical" evidence="2">
    <location>
        <begin position="253"/>
        <end position="270"/>
    </location>
</feature>
<dbReference type="EMBL" id="JBFAKC010000020">
    <property type="protein sequence ID" value="MEV0712297.1"/>
    <property type="molecule type" value="Genomic_DNA"/>
</dbReference>
<feature type="transmembrane region" description="Helical" evidence="2">
    <location>
        <begin position="448"/>
        <end position="468"/>
    </location>
</feature>
<gene>
    <name evidence="3" type="ORF">AB0I48_32535</name>
</gene>
<dbReference type="RefSeq" id="WP_357789236.1">
    <property type="nucleotide sequence ID" value="NZ_JBFAKC010000020.1"/>
</dbReference>
<feature type="transmembrane region" description="Helical" evidence="2">
    <location>
        <begin position="480"/>
        <end position="499"/>
    </location>
</feature>
<keyword evidence="3" id="KW-0808">Transferase</keyword>
<reference evidence="3 4" key="1">
    <citation type="submission" date="2024-06" db="EMBL/GenBank/DDBJ databases">
        <title>The Natural Products Discovery Center: Release of the First 8490 Sequenced Strains for Exploring Actinobacteria Biosynthetic Diversity.</title>
        <authorList>
            <person name="Kalkreuter E."/>
            <person name="Kautsar S.A."/>
            <person name="Yang D."/>
            <person name="Bader C.D."/>
            <person name="Teijaro C.N."/>
            <person name="Fluegel L."/>
            <person name="Davis C.M."/>
            <person name="Simpson J.R."/>
            <person name="Lauterbach L."/>
            <person name="Steele A.D."/>
            <person name="Gui C."/>
            <person name="Meng S."/>
            <person name="Li G."/>
            <person name="Viehrig K."/>
            <person name="Ye F."/>
            <person name="Su P."/>
            <person name="Kiefer A.F."/>
            <person name="Nichols A."/>
            <person name="Cepeda A.J."/>
            <person name="Yan W."/>
            <person name="Fan B."/>
            <person name="Jiang Y."/>
            <person name="Adhikari A."/>
            <person name="Zheng C.-J."/>
            <person name="Schuster L."/>
            <person name="Cowan T.M."/>
            <person name="Smanski M.J."/>
            <person name="Chevrette M.G."/>
            <person name="De Carvalho L.P.S."/>
            <person name="Shen B."/>
        </authorList>
    </citation>
    <scope>NUCLEOTIDE SEQUENCE [LARGE SCALE GENOMIC DNA]</scope>
    <source>
        <strain evidence="3 4">NPDC050403</strain>
    </source>
</reference>
<organism evidence="3 4">
    <name type="scientific">Nocardia aurea</name>
    <dbReference type="NCBI Taxonomy" id="2144174"/>
    <lineage>
        <taxon>Bacteria</taxon>
        <taxon>Bacillati</taxon>
        <taxon>Actinomycetota</taxon>
        <taxon>Actinomycetes</taxon>
        <taxon>Mycobacteriales</taxon>
        <taxon>Nocardiaceae</taxon>
        <taxon>Nocardia</taxon>
    </lineage>
</organism>
<keyword evidence="2" id="KW-1133">Transmembrane helix</keyword>
<feature type="transmembrane region" description="Helical" evidence="2">
    <location>
        <begin position="377"/>
        <end position="394"/>
    </location>
</feature>
<dbReference type="GO" id="GO:0016740">
    <property type="term" value="F:transferase activity"/>
    <property type="evidence" value="ECO:0007669"/>
    <property type="project" value="UniProtKB-KW"/>
</dbReference>
<keyword evidence="2" id="KW-0472">Membrane</keyword>
<protein>
    <submittedName>
        <fullName evidence="3">Glycosyl transferase</fullName>
    </submittedName>
</protein>
<keyword evidence="4" id="KW-1185">Reference proteome</keyword>
<feature type="transmembrane region" description="Helical" evidence="2">
    <location>
        <begin position="401"/>
        <end position="421"/>
    </location>
</feature>
<feature type="transmembrane region" description="Helical" evidence="2">
    <location>
        <begin position="131"/>
        <end position="150"/>
    </location>
</feature>
<feature type="region of interest" description="Disordered" evidence="1">
    <location>
        <begin position="179"/>
        <end position="203"/>
    </location>
</feature>
<proteinExistence type="predicted"/>
<feature type="transmembrane region" description="Helical" evidence="2">
    <location>
        <begin position="96"/>
        <end position="119"/>
    </location>
</feature>
<evidence type="ECO:0000256" key="2">
    <source>
        <dbReference type="SAM" id="Phobius"/>
    </source>
</evidence>
<evidence type="ECO:0000313" key="4">
    <source>
        <dbReference type="Proteomes" id="UP001551695"/>
    </source>
</evidence>
<keyword evidence="2" id="KW-0812">Transmembrane</keyword>
<evidence type="ECO:0000256" key="1">
    <source>
        <dbReference type="SAM" id="MobiDB-lite"/>
    </source>
</evidence>
<accession>A0ABV3G3M7</accession>
<sequence length="649" mass="69391">MSERVTRADLCAGAAYLGLAVLVLSGQWRDTGGAYLIKSGQDQTMWEWFFAVTAHSVAHLENPLGTTLQNFPAGVNLMANTAMFGVGVPLTPVTLLFGPTVTFVLVLTMGLALTAFAWYRLFARELVESRFAAALGGLFCGFAPAMISHANAHPNFVALGLLPVIAGLVIRMSRRSADGVRSSKSGGTVGPGSPGPESRAVRGRDACAVTTGSRTASHPAAFVGSRTASHPAGSDSAGTPRAAARVRKRARSVRLRDTLLLALLVTTQIALGEEPLLIFAMSFALFAVVYYLHAPRAGLRALRTVAPTVAVAGLITLALTAIPLWWQFFGSQSYRSIDHGPMGNDLKAITQFPSESLGGLFAPGQPVAINETEQNAYFGWPLLILLAVAILWLWRDRVVRAATAVILVFGVLSLGATAMIGKRSTGVALPWRWAEQVPLVNSVLETRLTMAAIPAIAAILALAAQQAVSMWRESAVDWRPLAWFTATALALFPLTPTPLPVVDRAGTPEFFAHGTVRDYVGDGSVVLVPTPRPDDAAPLRWQTEDDFSFPLAGGYFVGPTSGDKKGIYGPEFRPTTALLVGTRETGVVPRIGPDERANAIADLNFWRADVMVLPPTRNADALRSAVTELLGFAPARIEDVWLWDVRALR</sequence>
<name>A0ABV3G3M7_9NOCA</name>
<feature type="transmembrane region" description="Helical" evidence="2">
    <location>
        <begin position="276"/>
        <end position="293"/>
    </location>
</feature>
<feature type="transmembrane region" description="Helical" evidence="2">
    <location>
        <begin position="156"/>
        <end position="173"/>
    </location>
</feature>